<gene>
    <name evidence="1" type="ORF">ERS027661_04673</name>
</gene>
<reference evidence="1 2" key="1">
    <citation type="submission" date="2015-03" db="EMBL/GenBank/DDBJ databases">
        <authorList>
            <consortium name="Pathogen Informatics"/>
        </authorList>
    </citation>
    <scope>NUCLEOTIDE SEQUENCE [LARGE SCALE GENOMIC DNA]</scope>
    <source>
        <strain evidence="1 2">Bir 187</strain>
    </source>
</reference>
<name>A0A655AME8_MYCTX</name>
<dbReference type="Proteomes" id="UP000049023">
    <property type="component" value="Unassembled WGS sequence"/>
</dbReference>
<dbReference type="AlphaFoldDB" id="A0A655AME8"/>
<dbReference type="EMBL" id="CNFU01001733">
    <property type="protein sequence ID" value="CKT70658.1"/>
    <property type="molecule type" value="Genomic_DNA"/>
</dbReference>
<evidence type="ECO:0000313" key="2">
    <source>
        <dbReference type="Proteomes" id="UP000049023"/>
    </source>
</evidence>
<protein>
    <submittedName>
        <fullName evidence="1">Uncharacterized protein</fullName>
    </submittedName>
</protein>
<evidence type="ECO:0000313" key="1">
    <source>
        <dbReference type="EMBL" id="CKT70658.1"/>
    </source>
</evidence>
<proteinExistence type="predicted"/>
<organism evidence="1 2">
    <name type="scientific">Mycobacterium tuberculosis</name>
    <dbReference type="NCBI Taxonomy" id="1773"/>
    <lineage>
        <taxon>Bacteria</taxon>
        <taxon>Bacillati</taxon>
        <taxon>Actinomycetota</taxon>
        <taxon>Actinomycetes</taxon>
        <taxon>Mycobacteriales</taxon>
        <taxon>Mycobacteriaceae</taxon>
        <taxon>Mycobacterium</taxon>
        <taxon>Mycobacterium tuberculosis complex</taxon>
    </lineage>
</organism>
<accession>A0A655AME8</accession>
<sequence>MRLAAIMPATRAVASASPLGSPPVEISATTCAEVRKMPAATAVRFVVAFSVISTMCAAPRSSWCDSSPER</sequence>